<organism evidence="10 11">
    <name type="scientific">Caenorhabditis auriculariae</name>
    <dbReference type="NCBI Taxonomy" id="2777116"/>
    <lineage>
        <taxon>Eukaryota</taxon>
        <taxon>Metazoa</taxon>
        <taxon>Ecdysozoa</taxon>
        <taxon>Nematoda</taxon>
        <taxon>Chromadorea</taxon>
        <taxon>Rhabditida</taxon>
        <taxon>Rhabditina</taxon>
        <taxon>Rhabditomorpha</taxon>
        <taxon>Rhabditoidea</taxon>
        <taxon>Rhabditidae</taxon>
        <taxon>Peloderinae</taxon>
        <taxon>Caenorhabditis</taxon>
    </lineage>
</organism>
<evidence type="ECO:0000256" key="5">
    <source>
        <dbReference type="ARBA" id="ARBA00052136"/>
    </source>
</evidence>
<protein>
    <recommendedName>
        <fullName evidence="6">protein O-GlcNAcase</fullName>
        <ecNumber evidence="6">3.2.1.169</ecNumber>
    </recommendedName>
    <alternativeName>
        <fullName evidence="3">Beta-N-acetylhexosaminidase</fullName>
    </alternativeName>
    <alternativeName>
        <fullName evidence="7">Beta-hexosaminidase</fullName>
    </alternativeName>
</protein>
<dbReference type="InterPro" id="IPR011496">
    <property type="entry name" value="O-GlcNAcase_cat"/>
</dbReference>
<dbReference type="SUPFAM" id="SSF51445">
    <property type="entry name" value="(Trans)glycosidases"/>
    <property type="match status" value="1"/>
</dbReference>
<dbReference type="Gene3D" id="1.20.58.240">
    <property type="entry name" value="STAT, domain 1"/>
    <property type="match status" value="1"/>
</dbReference>
<evidence type="ECO:0000256" key="8">
    <source>
        <dbReference type="SAM" id="MobiDB-lite"/>
    </source>
</evidence>
<dbReference type="Gene3D" id="3.20.20.80">
    <property type="entry name" value="Glycosidases"/>
    <property type="match status" value="1"/>
</dbReference>
<dbReference type="FunFam" id="3.20.20.80:FF:000009">
    <property type="entry name" value="O-GlcNAcase BT_4395"/>
    <property type="match status" value="1"/>
</dbReference>
<evidence type="ECO:0000256" key="6">
    <source>
        <dbReference type="ARBA" id="ARBA00066938"/>
    </source>
</evidence>
<dbReference type="GO" id="GO:0009100">
    <property type="term" value="P:glycoprotein metabolic process"/>
    <property type="evidence" value="ECO:0007669"/>
    <property type="project" value="TreeGrafter"/>
</dbReference>
<comment type="caution">
    <text evidence="10">The sequence shown here is derived from an EMBL/GenBank/DDBJ whole genome shotgun (WGS) entry which is preliminary data.</text>
</comment>
<gene>
    <name evidence="10" type="ORF">CAUJ_LOCUS6475</name>
</gene>
<feature type="domain" description="GH84" evidence="9">
    <location>
        <begin position="13"/>
        <end position="288"/>
    </location>
</feature>
<keyword evidence="1" id="KW-0378">Hydrolase</keyword>
<evidence type="ECO:0000313" key="11">
    <source>
        <dbReference type="Proteomes" id="UP000835052"/>
    </source>
</evidence>
<evidence type="ECO:0000256" key="1">
    <source>
        <dbReference type="ARBA" id="ARBA00022801"/>
    </source>
</evidence>
<dbReference type="Pfam" id="PF07555">
    <property type="entry name" value="NAGidase"/>
    <property type="match status" value="1"/>
</dbReference>
<dbReference type="GO" id="GO:0102571">
    <property type="term" value="F:[protein]-3-O-(N-acetyl-D-glucosaminyl)-L-serine/L-threonine O-N-acetyl-alpha-D-glucosaminase activity"/>
    <property type="evidence" value="ECO:0007669"/>
    <property type="project" value="UniProtKB-EC"/>
</dbReference>
<dbReference type="AlphaFoldDB" id="A0A8S1H2T5"/>
<comment type="catalytic activity">
    <reaction evidence="4">
        <text>3-O-(N-acetyl-beta-D-glucosaminyl)-L-seryl-[protein] + H2O = N-acetyl-D-glucosamine + L-seryl-[protein]</text>
        <dbReference type="Rhea" id="RHEA:48876"/>
        <dbReference type="Rhea" id="RHEA-COMP:9863"/>
        <dbReference type="Rhea" id="RHEA-COMP:12251"/>
        <dbReference type="ChEBI" id="CHEBI:15377"/>
        <dbReference type="ChEBI" id="CHEBI:29999"/>
        <dbReference type="ChEBI" id="CHEBI:90838"/>
        <dbReference type="ChEBI" id="CHEBI:506227"/>
        <dbReference type="EC" id="3.2.1.169"/>
    </reaction>
</comment>
<dbReference type="InterPro" id="IPR017853">
    <property type="entry name" value="GH"/>
</dbReference>
<dbReference type="PANTHER" id="PTHR13170">
    <property type="entry name" value="O-GLCNACASE"/>
    <property type="match status" value="1"/>
</dbReference>
<evidence type="ECO:0000256" key="4">
    <source>
        <dbReference type="ARBA" id="ARBA00050933"/>
    </source>
</evidence>
<comment type="catalytic activity">
    <reaction evidence="5">
        <text>3-O-(N-acetyl-beta-D-glucosaminyl)-L-threonyl-[protein] + H2O = L-threonyl-[protein] + N-acetyl-D-glucosamine</text>
        <dbReference type="Rhea" id="RHEA:48892"/>
        <dbReference type="Rhea" id="RHEA-COMP:11060"/>
        <dbReference type="Rhea" id="RHEA-COMP:12252"/>
        <dbReference type="ChEBI" id="CHEBI:15377"/>
        <dbReference type="ChEBI" id="CHEBI:30013"/>
        <dbReference type="ChEBI" id="CHEBI:90840"/>
        <dbReference type="ChEBI" id="CHEBI:506227"/>
        <dbReference type="EC" id="3.2.1.169"/>
    </reaction>
</comment>
<dbReference type="OrthoDB" id="9975416at2759"/>
<evidence type="ECO:0000256" key="7">
    <source>
        <dbReference type="ARBA" id="ARBA00076634"/>
    </source>
</evidence>
<feature type="region of interest" description="Disordered" evidence="8">
    <location>
        <begin position="818"/>
        <end position="838"/>
    </location>
</feature>
<dbReference type="PANTHER" id="PTHR13170:SF16">
    <property type="entry name" value="PROTEIN O-GLCNACASE"/>
    <property type="match status" value="1"/>
</dbReference>
<reference evidence="10" key="1">
    <citation type="submission" date="2020-10" db="EMBL/GenBank/DDBJ databases">
        <authorList>
            <person name="Kikuchi T."/>
        </authorList>
    </citation>
    <scope>NUCLEOTIDE SEQUENCE</scope>
    <source>
        <strain evidence="10">NKZ352</strain>
    </source>
</reference>
<name>A0A8S1H2T5_9PELO</name>
<sequence>MESEASSCAAATIFAGVAEGFYGRPWTFEQRKHLFGRLNRLGLNTYMYAPKDDIKHRSNWRELYNDEEISILGELVSAAKENNIIFIYALSPGLDIGYSNPEEVEKVKKKFEQVKNVGCTSFALLFDDIEPKMKPADQEKFETFADAHVAVTNSVYEYLNPDHFQFCPTEYSESRTIPKLKSSVYLNTIGEKLHKSIDIFWTGPHVVSRELTVEHLIKVGKVFRRKPFIWDNLHASDYDPKRIFMGPFKGRSVLIKNHISGLLSNPNCKYEVNFVPFNTMADWFHCVLDSNDDEEEEMIQGEELMFYNPEKSAQAAIATWMHEFHSVNGPSIPPIPKIDENIEGADLYLEKQKAQLANGVLSQENSFPLEEIIQTLVAPEIAEQNSIVNSLSADYAQPMEQDESPIPEEDELVENVENSSDAGSTTNRDKIPTIKHINMLIDLFYLPFANGRGATRLYEEFAWLYENGVVMRTNDDAGFKNKAGVIIKKEDWLEHYKLFFDMVQAVVDIFAVFSECTNKTLVSDLIPFVWEAHGVLMVLLGVIRWIRSGQLKVVPDPVSAFWYCQIDKEPWSSARGLFEDCIRLLARDQKVMDLFRNKILLPLSIVTYDIRPCFSTDANLIRELGMEKNSEMDMNKKELQGELFVERDYAPFLQFGSEYNFICEEIVRGVTDTRRPICFAVAHSNGSLVQENLPLYLERSKRMFTDNCLKDHTTVGDWFPRVAADIFIQYPAWLNVRFDLDPFDAVPMRRLVQAVCVTLAMNEVKGVFCPIPVSETDRLQFFLRIGFKNLGLSECEKFVLVGLKIFWTIFEKEEPVENTEDVEESSSGSEMSFDILAK</sequence>
<dbReference type="GO" id="GO:0016231">
    <property type="term" value="F:beta-N-acetylglucosaminidase activity"/>
    <property type="evidence" value="ECO:0007669"/>
    <property type="project" value="TreeGrafter"/>
</dbReference>
<evidence type="ECO:0000313" key="10">
    <source>
        <dbReference type="EMBL" id="CAD6190556.1"/>
    </source>
</evidence>
<accession>A0A8S1H2T5</accession>
<dbReference type="Proteomes" id="UP000835052">
    <property type="component" value="Unassembled WGS sequence"/>
</dbReference>
<dbReference type="PROSITE" id="PS52009">
    <property type="entry name" value="GH84"/>
    <property type="match status" value="1"/>
</dbReference>
<dbReference type="InterPro" id="IPR051822">
    <property type="entry name" value="Glycosyl_Hydrolase_84"/>
</dbReference>
<dbReference type="EC" id="3.2.1.169" evidence="6"/>
<evidence type="ECO:0000256" key="2">
    <source>
        <dbReference type="ARBA" id="ARBA00023295"/>
    </source>
</evidence>
<keyword evidence="2" id="KW-0326">Glycosidase</keyword>
<evidence type="ECO:0000259" key="9">
    <source>
        <dbReference type="PROSITE" id="PS52009"/>
    </source>
</evidence>
<keyword evidence="11" id="KW-1185">Reference proteome</keyword>
<proteinExistence type="predicted"/>
<evidence type="ECO:0000256" key="3">
    <source>
        <dbReference type="ARBA" id="ARBA00030512"/>
    </source>
</evidence>
<dbReference type="EMBL" id="CAJGYM010000016">
    <property type="protein sequence ID" value="CAD6190556.1"/>
    <property type="molecule type" value="Genomic_DNA"/>
</dbReference>